<evidence type="ECO:0000313" key="1">
    <source>
        <dbReference type="EMBL" id="KAI0033695.1"/>
    </source>
</evidence>
<reference evidence="1" key="2">
    <citation type="journal article" date="2022" name="New Phytol.">
        <title>Evolutionary transition to the ectomycorrhizal habit in the genomes of a hyperdiverse lineage of mushroom-forming fungi.</title>
        <authorList>
            <person name="Looney B."/>
            <person name="Miyauchi S."/>
            <person name="Morin E."/>
            <person name="Drula E."/>
            <person name="Courty P.E."/>
            <person name="Kohler A."/>
            <person name="Kuo A."/>
            <person name="LaButti K."/>
            <person name="Pangilinan J."/>
            <person name="Lipzen A."/>
            <person name="Riley R."/>
            <person name="Andreopoulos W."/>
            <person name="He G."/>
            <person name="Johnson J."/>
            <person name="Nolan M."/>
            <person name="Tritt A."/>
            <person name="Barry K.W."/>
            <person name="Grigoriev I.V."/>
            <person name="Nagy L.G."/>
            <person name="Hibbett D."/>
            <person name="Henrissat B."/>
            <person name="Matheny P.B."/>
            <person name="Labbe J."/>
            <person name="Martin F.M."/>
        </authorList>
    </citation>
    <scope>NUCLEOTIDE SEQUENCE</scope>
    <source>
        <strain evidence="1">EC-137</strain>
    </source>
</reference>
<evidence type="ECO:0000313" key="2">
    <source>
        <dbReference type="Proteomes" id="UP000814128"/>
    </source>
</evidence>
<dbReference type="EMBL" id="MU273513">
    <property type="protein sequence ID" value="KAI0033695.1"/>
    <property type="molecule type" value="Genomic_DNA"/>
</dbReference>
<reference evidence="1" key="1">
    <citation type="submission" date="2021-02" db="EMBL/GenBank/DDBJ databases">
        <authorList>
            <consortium name="DOE Joint Genome Institute"/>
            <person name="Ahrendt S."/>
            <person name="Looney B.P."/>
            <person name="Miyauchi S."/>
            <person name="Morin E."/>
            <person name="Drula E."/>
            <person name="Courty P.E."/>
            <person name="Chicoki N."/>
            <person name="Fauchery L."/>
            <person name="Kohler A."/>
            <person name="Kuo A."/>
            <person name="Labutti K."/>
            <person name="Pangilinan J."/>
            <person name="Lipzen A."/>
            <person name="Riley R."/>
            <person name="Andreopoulos W."/>
            <person name="He G."/>
            <person name="Johnson J."/>
            <person name="Barry K.W."/>
            <person name="Grigoriev I.V."/>
            <person name="Nagy L."/>
            <person name="Hibbett D."/>
            <person name="Henrissat B."/>
            <person name="Matheny P.B."/>
            <person name="Labbe J."/>
            <person name="Martin F."/>
        </authorList>
    </citation>
    <scope>NUCLEOTIDE SEQUENCE</scope>
    <source>
        <strain evidence="1">EC-137</strain>
    </source>
</reference>
<comment type="caution">
    <text evidence="1">The sequence shown here is derived from an EMBL/GenBank/DDBJ whole genome shotgun (WGS) entry which is preliminary data.</text>
</comment>
<keyword evidence="2" id="KW-1185">Reference proteome</keyword>
<proteinExistence type="predicted"/>
<dbReference type="Proteomes" id="UP000814128">
    <property type="component" value="Unassembled WGS sequence"/>
</dbReference>
<gene>
    <name evidence="1" type="ORF">K488DRAFT_77699</name>
</gene>
<organism evidence="1 2">
    <name type="scientific">Vararia minispora EC-137</name>
    <dbReference type="NCBI Taxonomy" id="1314806"/>
    <lineage>
        <taxon>Eukaryota</taxon>
        <taxon>Fungi</taxon>
        <taxon>Dikarya</taxon>
        <taxon>Basidiomycota</taxon>
        <taxon>Agaricomycotina</taxon>
        <taxon>Agaricomycetes</taxon>
        <taxon>Russulales</taxon>
        <taxon>Lachnocladiaceae</taxon>
        <taxon>Vararia</taxon>
    </lineage>
</organism>
<sequence length="911" mass="97959">MASAGDTSPTALHVSVTPAQVAFFAGEPLTVTITITNSRPPFTNENGASFAPPFLPGSMAPIVVSSTKMQGRSQSAVVSPRHAHKRSSHSVSHVPIAHPPTSPGIGQIRHASSSSLSLPTAYSKQVFEEVKEMRRKNRIGKGIQSRRTINGENGCATIGKGKGKEIDVETVQLRSMAAPDRKNGLPRGIRDEDRFGTDSSPRISSPLARESAVPSSHPHARKQSLLDGSVASSSVLGLSPSSSAASSTTTVSTSLGSIAESPRIGQTDFPSSSPTPSQATAPSPSPYQYVFVPPSVSQSPPYLQPPSSPRTAPIPDFPGKMASTVNHVSQVSLGHGYPRQPYTAAVSAFPHATGRAALSDDGSELILYSYVHFTGMLTLIPPPMHERTWSETVRRMRMRRRTRGGGSMDIAAMSPQAANTRLGRHARRSSVGAGLWGLLSPTSPTSPSPADSSFKPGHRLRSSTSSAFFAQSSRVIGLGVEGIDDDFGEEQELEVPMTVFEVPNAMLGVDVRLKPGESKNWTYTVNLPDWLPPTYDGRAVKFSYQLAVGACRALPGGSNSRVMKVPVRVYNHVSGMSTLHQYTRAISYSTLHLRDSISSLRTYAEQLILPTPSPEHEHALSPGEIEPEREGPLTLTGCREAVEILTRVPKRVSYDIQKEGVKVAVLTFTKAAWRLGETVQGIVEVNDRDGRARVLKADQAHESLPSALGTSASEAKFMRRAYAEDHAAVLSCTLRTTFALDIPSDAAPAFSLKLGDGIPPANGHANDPHLPSPAATRGGVEWKVRVCLLVCVAPERARVRGARRKGDVGEWASSYIPTSTPLCHRVVEPAALRTSTDSVGSWTAWFTSTFVAPTTYHDGDMEGESTHESDTEDEDEVGWEEMRTEMVECEVPVHVWPGNTAFRAMDVVFDV</sequence>
<accession>A0ACB8QQ05</accession>
<name>A0ACB8QQ05_9AGAM</name>
<protein>
    <submittedName>
        <fullName evidence="1">Uncharacterized protein</fullName>
    </submittedName>
</protein>